<dbReference type="Proteomes" id="UP000051260">
    <property type="component" value="Unassembled WGS sequence"/>
</dbReference>
<dbReference type="AlphaFoldDB" id="A0A0P1IGS6"/>
<evidence type="ECO:0000256" key="3">
    <source>
        <dbReference type="RuleBase" id="RU362073"/>
    </source>
</evidence>
<dbReference type="PANTHER" id="PTHR42792:SF2">
    <property type="entry name" value="FLAGELLIN"/>
    <property type="match status" value="1"/>
</dbReference>
<accession>A0A0P1IGS6</accession>
<keyword evidence="2 3" id="KW-0975">Bacterial flagellum</keyword>
<protein>
    <recommendedName>
        <fullName evidence="3">Flagellin</fullName>
    </recommendedName>
</protein>
<keyword evidence="7" id="KW-1185">Reference proteome</keyword>
<comment type="function">
    <text evidence="3">Flagellin is the subunit protein which polymerizes to form the filaments of bacterial flagella.</text>
</comment>
<keyword evidence="6" id="KW-0969">Cilium</keyword>
<dbReference type="OrthoDB" id="8328560at2"/>
<evidence type="ECO:0000313" key="7">
    <source>
        <dbReference type="Proteomes" id="UP000051260"/>
    </source>
</evidence>
<dbReference type="GO" id="GO:0005576">
    <property type="term" value="C:extracellular region"/>
    <property type="evidence" value="ECO:0007669"/>
    <property type="project" value="UniProtKB-SubCell"/>
</dbReference>
<evidence type="ECO:0000313" key="6">
    <source>
        <dbReference type="EMBL" id="CUK11946.1"/>
    </source>
</evidence>
<keyword evidence="3" id="KW-0964">Secreted</keyword>
<dbReference type="RefSeq" id="WP_058283138.1">
    <property type="nucleotide sequence ID" value="NZ_CYUD01000011.1"/>
</dbReference>
<dbReference type="InterPro" id="IPR001029">
    <property type="entry name" value="Flagellin_N"/>
</dbReference>
<evidence type="ECO:0000259" key="4">
    <source>
        <dbReference type="Pfam" id="PF00669"/>
    </source>
</evidence>
<proteinExistence type="inferred from homology"/>
<dbReference type="Gene3D" id="1.20.1330.10">
    <property type="entry name" value="f41 fragment of flagellin, N-terminal domain"/>
    <property type="match status" value="1"/>
</dbReference>
<dbReference type="GO" id="GO:0009288">
    <property type="term" value="C:bacterial-type flagellum"/>
    <property type="evidence" value="ECO:0007669"/>
    <property type="project" value="UniProtKB-SubCell"/>
</dbReference>
<organism evidence="6 7">
    <name type="scientific">Ruegeria denitrificans</name>
    <dbReference type="NCBI Taxonomy" id="1715692"/>
    <lineage>
        <taxon>Bacteria</taxon>
        <taxon>Pseudomonadati</taxon>
        <taxon>Pseudomonadota</taxon>
        <taxon>Alphaproteobacteria</taxon>
        <taxon>Rhodobacterales</taxon>
        <taxon>Roseobacteraceae</taxon>
        <taxon>Ruegeria</taxon>
    </lineage>
</organism>
<keyword evidence="6" id="KW-0966">Cell projection</keyword>
<dbReference type="Pfam" id="PF00700">
    <property type="entry name" value="Flagellin_C"/>
    <property type="match status" value="1"/>
</dbReference>
<dbReference type="EMBL" id="CYUD01000011">
    <property type="protein sequence ID" value="CUK11946.1"/>
    <property type="molecule type" value="Genomic_DNA"/>
</dbReference>
<keyword evidence="6" id="KW-0282">Flagellum</keyword>
<evidence type="ECO:0000256" key="2">
    <source>
        <dbReference type="ARBA" id="ARBA00023143"/>
    </source>
</evidence>
<comment type="subcellular location">
    <subcellularLocation>
        <location evidence="3">Secreted</location>
    </subcellularLocation>
    <subcellularLocation>
        <location evidence="3">Bacterial flagellum</location>
    </subcellularLocation>
</comment>
<dbReference type="SUPFAM" id="SSF64518">
    <property type="entry name" value="Phase 1 flagellin"/>
    <property type="match status" value="1"/>
</dbReference>
<dbReference type="GO" id="GO:0005198">
    <property type="term" value="F:structural molecule activity"/>
    <property type="evidence" value="ECO:0007669"/>
    <property type="project" value="UniProtKB-UniRule"/>
</dbReference>
<feature type="domain" description="Flagellin C-terminal" evidence="5">
    <location>
        <begin position="331"/>
        <end position="414"/>
    </location>
</feature>
<dbReference type="PANTHER" id="PTHR42792">
    <property type="entry name" value="FLAGELLIN"/>
    <property type="match status" value="1"/>
</dbReference>
<dbReference type="InterPro" id="IPR046358">
    <property type="entry name" value="Flagellin_C"/>
</dbReference>
<sequence length="415" mass="42201">MSSILTNNGAMVALQTLKSVNKNLEMTQNAISTGKDVATAKDNSAVWAISKVMESDVQGFNAIKDSLALGESTVAVARNASETVTDLLTQMKEKIVAAQEDNVDRGKINDDVTALRDQIASVVGAAQFNGLNLVDGSAGTASILSSLDRDSSGAVNSSSISVASQDLSIGGYTAKGVLAGSGGATTDNDVAGFTMDKAGGSGDIVIDSSTDNFEVGDSVSIRVGDQDVSYTIQASDLDPSGTYDDAYTDAFVAVGLKNQVDALGITGVAVDYDSGSPNTLSFTTGTATAGADADQDITVTAQFTNAGSGGLGALSSIDVSTDAGAAAALGTIETLIDTSIDAAAAFGSAQGRIETQQDFVSKLTDSFKSGIGSMVDADMEETSARLQALQVQQQLATQSLSIANQAPQSILSLFR</sequence>
<dbReference type="InterPro" id="IPR001492">
    <property type="entry name" value="Flagellin"/>
</dbReference>
<feature type="domain" description="Flagellin N-terminal" evidence="4">
    <location>
        <begin position="4"/>
        <end position="137"/>
    </location>
</feature>
<comment type="similarity">
    <text evidence="1 3">Belongs to the bacterial flagellin family.</text>
</comment>
<evidence type="ECO:0000259" key="5">
    <source>
        <dbReference type="Pfam" id="PF00700"/>
    </source>
</evidence>
<evidence type="ECO:0000256" key="1">
    <source>
        <dbReference type="ARBA" id="ARBA00005709"/>
    </source>
</evidence>
<name>A0A0P1IGS6_9RHOB</name>
<dbReference type="STRING" id="1715692.RUE5091_03485"/>
<gene>
    <name evidence="6" type="primary">fliC</name>
    <name evidence="6" type="ORF">RUE5091_03485</name>
</gene>
<dbReference type="Pfam" id="PF00669">
    <property type="entry name" value="Flagellin_N"/>
    <property type="match status" value="1"/>
</dbReference>
<reference evidence="7" key="1">
    <citation type="submission" date="2015-09" db="EMBL/GenBank/DDBJ databases">
        <authorList>
            <person name="Rodrigo-Torres L."/>
            <person name="Arahal D.R."/>
        </authorList>
    </citation>
    <scope>NUCLEOTIDE SEQUENCE [LARGE SCALE GENOMIC DNA]</scope>
    <source>
        <strain evidence="7">CECT 5091</strain>
    </source>
</reference>